<evidence type="ECO:0000313" key="9">
    <source>
        <dbReference type="EMBL" id="AEE50337.1"/>
    </source>
</evidence>
<accession>F4KXG6</accession>
<dbReference type="InterPro" id="IPR020095">
    <property type="entry name" value="PsdUridine_synth_TruA_C"/>
</dbReference>
<dbReference type="EC" id="5.4.99.12" evidence="4"/>
<dbReference type="CDD" id="cd02570">
    <property type="entry name" value="PseudoU_synth_EcTruA"/>
    <property type="match status" value="1"/>
</dbReference>
<feature type="binding site" evidence="4 6">
    <location>
        <position position="111"/>
    </location>
    <ligand>
        <name>substrate</name>
    </ligand>
</feature>
<dbReference type="PANTHER" id="PTHR11142">
    <property type="entry name" value="PSEUDOURIDYLATE SYNTHASE"/>
    <property type="match status" value="1"/>
</dbReference>
<dbReference type="HAMAP" id="MF_00171">
    <property type="entry name" value="TruA"/>
    <property type="match status" value="1"/>
</dbReference>
<dbReference type="GO" id="GO:0160147">
    <property type="term" value="F:tRNA pseudouridine(38-40) synthase activity"/>
    <property type="evidence" value="ECO:0007669"/>
    <property type="project" value="UniProtKB-EC"/>
</dbReference>
<evidence type="ECO:0000256" key="4">
    <source>
        <dbReference type="HAMAP-Rule" id="MF_00171"/>
    </source>
</evidence>
<evidence type="ECO:0000256" key="3">
    <source>
        <dbReference type="ARBA" id="ARBA00023235"/>
    </source>
</evidence>
<name>F4KXG6_HALH1</name>
<dbReference type="Gene3D" id="3.30.70.580">
    <property type="entry name" value="Pseudouridine synthase I, catalytic domain, N-terminal subdomain"/>
    <property type="match status" value="1"/>
</dbReference>
<comment type="subunit">
    <text evidence="4">Homodimer.</text>
</comment>
<feature type="active site" description="Nucleophile" evidence="4 5">
    <location>
        <position position="53"/>
    </location>
</feature>
<proteinExistence type="inferred from homology"/>
<gene>
    <name evidence="4" type="primary">truA</name>
    <name evidence="9" type="ordered locus">Halhy_2464</name>
</gene>
<dbReference type="NCBIfam" id="TIGR00071">
    <property type="entry name" value="hisT_truA"/>
    <property type="match status" value="1"/>
</dbReference>
<dbReference type="EMBL" id="CP002691">
    <property type="protein sequence ID" value="AEE50337.1"/>
    <property type="molecule type" value="Genomic_DNA"/>
</dbReference>
<dbReference type="PANTHER" id="PTHR11142:SF0">
    <property type="entry name" value="TRNA PSEUDOURIDINE SYNTHASE-LIKE 1"/>
    <property type="match status" value="1"/>
</dbReference>
<dbReference type="HOGENOM" id="CLU_014673_0_1_10"/>
<evidence type="ECO:0000313" key="10">
    <source>
        <dbReference type="Proteomes" id="UP000008461"/>
    </source>
</evidence>
<dbReference type="STRING" id="760192.Halhy_2464"/>
<dbReference type="KEGG" id="hhy:Halhy_2464"/>
<evidence type="ECO:0000256" key="7">
    <source>
        <dbReference type="RuleBase" id="RU003792"/>
    </source>
</evidence>
<comment type="catalytic activity">
    <reaction evidence="4 7">
        <text>uridine(38/39/40) in tRNA = pseudouridine(38/39/40) in tRNA</text>
        <dbReference type="Rhea" id="RHEA:22376"/>
        <dbReference type="Rhea" id="RHEA-COMP:10085"/>
        <dbReference type="Rhea" id="RHEA-COMP:10087"/>
        <dbReference type="ChEBI" id="CHEBI:65314"/>
        <dbReference type="ChEBI" id="CHEBI:65315"/>
        <dbReference type="EC" id="5.4.99.12"/>
    </reaction>
</comment>
<evidence type="ECO:0000259" key="8">
    <source>
        <dbReference type="Pfam" id="PF01416"/>
    </source>
</evidence>
<dbReference type="RefSeq" id="WP_013764886.1">
    <property type="nucleotide sequence ID" value="NC_015510.1"/>
</dbReference>
<dbReference type="Gene3D" id="3.30.70.660">
    <property type="entry name" value="Pseudouridine synthase I, catalytic domain, C-terminal subdomain"/>
    <property type="match status" value="1"/>
</dbReference>
<evidence type="ECO:0000256" key="5">
    <source>
        <dbReference type="PIRSR" id="PIRSR001430-1"/>
    </source>
</evidence>
<protein>
    <recommendedName>
        <fullName evidence="4">tRNA pseudouridine synthase A</fullName>
        <ecNumber evidence="4">5.4.99.12</ecNumber>
    </recommendedName>
    <alternativeName>
        <fullName evidence="4">tRNA pseudouridine(38-40) synthase</fullName>
    </alternativeName>
    <alternativeName>
        <fullName evidence="4">tRNA pseudouridylate synthase I</fullName>
    </alternativeName>
    <alternativeName>
        <fullName evidence="4">tRNA-uridine isomerase I</fullName>
    </alternativeName>
</protein>
<evidence type="ECO:0000256" key="1">
    <source>
        <dbReference type="ARBA" id="ARBA00009375"/>
    </source>
</evidence>
<feature type="domain" description="Pseudouridine synthase I TruA alpha/beta" evidence="8">
    <location>
        <begin position="142"/>
        <end position="244"/>
    </location>
</feature>
<dbReference type="OrthoDB" id="9811823at2"/>
<keyword evidence="2 4" id="KW-0819">tRNA processing</keyword>
<dbReference type="GO" id="GO:0003723">
    <property type="term" value="F:RNA binding"/>
    <property type="evidence" value="ECO:0007669"/>
    <property type="project" value="InterPro"/>
</dbReference>
<organism evidence="9 10">
    <name type="scientific">Haliscomenobacter hydrossis (strain ATCC 27775 / DSM 1100 / LMG 10767 / O)</name>
    <dbReference type="NCBI Taxonomy" id="760192"/>
    <lineage>
        <taxon>Bacteria</taxon>
        <taxon>Pseudomonadati</taxon>
        <taxon>Bacteroidota</taxon>
        <taxon>Saprospiria</taxon>
        <taxon>Saprospirales</taxon>
        <taxon>Haliscomenobacteraceae</taxon>
        <taxon>Haliscomenobacter</taxon>
    </lineage>
</organism>
<dbReference type="PIRSF" id="PIRSF001430">
    <property type="entry name" value="tRNA_psdUrid_synth"/>
    <property type="match status" value="1"/>
</dbReference>
<dbReference type="Proteomes" id="UP000008461">
    <property type="component" value="Chromosome"/>
</dbReference>
<dbReference type="InterPro" id="IPR001406">
    <property type="entry name" value="PsdUridine_synth_TruA"/>
</dbReference>
<dbReference type="Pfam" id="PF01416">
    <property type="entry name" value="PseudoU_synth_1"/>
    <property type="match status" value="2"/>
</dbReference>
<dbReference type="AlphaFoldDB" id="F4KXG6"/>
<sequence>MAKFKLTLEYDGSRFKGWQVQEDARSIQGQLIKAAKIVFETDKVEVYGSGRTDAGVHALGQVAHLAVDTKMPVKMIRQKLNDQLTHDINVLSVDPVSDKFHARHDAVARSYVYQISRRRNAFGKHFMWWVKDPLDVERMNVAAAHLIGMHDFKSFSNEKGTEKSSKVELQHLKVVEKGDKVVVHIIASHFLWKMVRRVVGSLVEVGAGRLDPDKFKEWLEKPSQEPAKFTAPPAGLFLERVYFPKEKISTEFRTLL</sequence>
<keyword evidence="3 4" id="KW-0413">Isomerase</keyword>
<dbReference type="GO" id="GO:0031119">
    <property type="term" value="P:tRNA pseudouridine synthesis"/>
    <property type="evidence" value="ECO:0007669"/>
    <property type="project" value="UniProtKB-UniRule"/>
</dbReference>
<reference evidence="9 10" key="1">
    <citation type="journal article" date="2011" name="Stand. Genomic Sci.">
        <title>Complete genome sequence of Haliscomenobacter hydrossis type strain (O).</title>
        <authorList>
            <consortium name="US DOE Joint Genome Institute (JGI-PGF)"/>
            <person name="Daligault H."/>
            <person name="Lapidus A."/>
            <person name="Zeytun A."/>
            <person name="Nolan M."/>
            <person name="Lucas S."/>
            <person name="Del Rio T.G."/>
            <person name="Tice H."/>
            <person name="Cheng J.F."/>
            <person name="Tapia R."/>
            <person name="Han C."/>
            <person name="Goodwin L."/>
            <person name="Pitluck S."/>
            <person name="Liolios K."/>
            <person name="Pagani I."/>
            <person name="Ivanova N."/>
            <person name="Huntemann M."/>
            <person name="Mavromatis K."/>
            <person name="Mikhailova N."/>
            <person name="Pati A."/>
            <person name="Chen A."/>
            <person name="Palaniappan K."/>
            <person name="Land M."/>
            <person name="Hauser L."/>
            <person name="Brambilla E.M."/>
            <person name="Rohde M."/>
            <person name="Verbarg S."/>
            <person name="Goker M."/>
            <person name="Bristow J."/>
            <person name="Eisen J.A."/>
            <person name="Markowitz V."/>
            <person name="Hugenholtz P."/>
            <person name="Kyrpides N.C."/>
            <person name="Klenk H.P."/>
            <person name="Woyke T."/>
        </authorList>
    </citation>
    <scope>NUCLEOTIDE SEQUENCE [LARGE SCALE GENOMIC DNA]</scope>
    <source>
        <strain evidence="10">ATCC 27775 / DSM 1100 / LMG 10767 / O</strain>
    </source>
</reference>
<comment type="similarity">
    <text evidence="1 4 7">Belongs to the tRNA pseudouridine synthase TruA family.</text>
</comment>
<evidence type="ECO:0000256" key="2">
    <source>
        <dbReference type="ARBA" id="ARBA00022694"/>
    </source>
</evidence>
<comment type="function">
    <text evidence="4">Formation of pseudouridine at positions 38, 39 and 40 in the anticodon stem and loop of transfer RNAs.</text>
</comment>
<dbReference type="eggNOG" id="COG0101">
    <property type="taxonomic scope" value="Bacteria"/>
</dbReference>
<evidence type="ECO:0000256" key="6">
    <source>
        <dbReference type="PIRSR" id="PIRSR001430-2"/>
    </source>
</evidence>
<feature type="domain" description="Pseudouridine synthase I TruA alpha/beta" evidence="8">
    <location>
        <begin position="9"/>
        <end position="104"/>
    </location>
</feature>
<dbReference type="InterPro" id="IPR020103">
    <property type="entry name" value="PsdUridine_synth_cat_dom_sf"/>
</dbReference>
<keyword evidence="10" id="KW-1185">Reference proteome</keyword>
<dbReference type="InterPro" id="IPR020094">
    <property type="entry name" value="TruA/RsuA/RluB/E/F_N"/>
</dbReference>
<comment type="caution">
    <text evidence="4">Lacks conserved residue(s) required for the propagation of feature annotation.</text>
</comment>
<dbReference type="InterPro" id="IPR020097">
    <property type="entry name" value="PsdUridine_synth_TruA_a/b_dom"/>
</dbReference>
<dbReference type="FunFam" id="3.30.70.580:FF:000001">
    <property type="entry name" value="tRNA pseudouridine synthase A"/>
    <property type="match status" value="1"/>
</dbReference>
<dbReference type="SUPFAM" id="SSF55120">
    <property type="entry name" value="Pseudouridine synthase"/>
    <property type="match status" value="1"/>
</dbReference>
<reference key="2">
    <citation type="submission" date="2011-04" db="EMBL/GenBank/DDBJ databases">
        <title>Complete sequence of chromosome of Haliscomenobacter hydrossis DSM 1100.</title>
        <authorList>
            <consortium name="US DOE Joint Genome Institute (JGI-PGF)"/>
            <person name="Lucas S."/>
            <person name="Han J."/>
            <person name="Lapidus A."/>
            <person name="Bruce D."/>
            <person name="Goodwin L."/>
            <person name="Pitluck S."/>
            <person name="Peters L."/>
            <person name="Kyrpides N."/>
            <person name="Mavromatis K."/>
            <person name="Ivanova N."/>
            <person name="Ovchinnikova G."/>
            <person name="Pagani I."/>
            <person name="Daligault H."/>
            <person name="Detter J.C."/>
            <person name="Han C."/>
            <person name="Land M."/>
            <person name="Hauser L."/>
            <person name="Markowitz V."/>
            <person name="Cheng J.-F."/>
            <person name="Hugenholtz P."/>
            <person name="Woyke T."/>
            <person name="Wu D."/>
            <person name="Verbarg S."/>
            <person name="Frueling A."/>
            <person name="Brambilla E."/>
            <person name="Klenk H.-P."/>
            <person name="Eisen J.A."/>
        </authorList>
    </citation>
    <scope>NUCLEOTIDE SEQUENCE</scope>
    <source>
        <strain>DSM 1100</strain>
    </source>
</reference>